<keyword evidence="12" id="KW-0443">Lipid metabolism</keyword>
<dbReference type="PANTHER" id="PTHR10885:SF0">
    <property type="entry name" value="ISOPENTENYL-DIPHOSPHATE DELTA-ISOMERASE"/>
    <property type="match status" value="1"/>
</dbReference>
<dbReference type="AlphaFoldDB" id="A0AAN8XG05"/>
<comment type="cofactor">
    <cofactor evidence="2">
        <name>Mg(2+)</name>
        <dbReference type="ChEBI" id="CHEBI:18420"/>
    </cofactor>
</comment>
<dbReference type="EC" id="5.3.3.2" evidence="6"/>
<dbReference type="InterPro" id="IPR011876">
    <property type="entry name" value="IsopentenylPP_isomerase_typ1"/>
</dbReference>
<keyword evidence="14 16" id="KW-0413">Isomerase</keyword>
<dbReference type="CDD" id="cd02885">
    <property type="entry name" value="NUDIX_IPP_Isomerase"/>
    <property type="match status" value="1"/>
</dbReference>
<accession>A0AAN8XG05</accession>
<dbReference type="PROSITE" id="PS51462">
    <property type="entry name" value="NUDIX"/>
    <property type="match status" value="1"/>
</dbReference>
<dbReference type="FunFam" id="3.90.79.10:FF:000012">
    <property type="entry name" value="Isopentenyl-diphosphate Delta-isomerase 1"/>
    <property type="match status" value="1"/>
</dbReference>
<name>A0AAN8XG05_HALRR</name>
<dbReference type="NCBIfam" id="TIGR02150">
    <property type="entry name" value="IPP_isom_1"/>
    <property type="match status" value="1"/>
</dbReference>
<evidence type="ECO:0000256" key="10">
    <source>
        <dbReference type="ARBA" id="ARBA00022842"/>
    </source>
</evidence>
<evidence type="ECO:0000313" key="16">
    <source>
        <dbReference type="EMBL" id="KAK7078440.1"/>
    </source>
</evidence>
<sequence>MTPLASNTCATYRGEVVLSIYTRLGLQANKMVWTRLFSQSFKQSRIQSSSVRWSSGVIQKEKIDPQQFALLSEPCILVDENDTNLGAASKKDCHLMQNGSSLLHRAFSVFLFNSAGELLVHRRSDAKITFPGHYTNTCCSHPLHIPEEIIEENALGVKVAAQRRLEFELGIPPQEALPQDFTYLTRIHYASPSDGIWGEHEMDYILVLRGDVSLNPNENEVQDVRYIKRQNFSSFLQDLHKKNIPITPWFGLIAQKFLPLWWDNLDSLHKFIDHENIHRMSK</sequence>
<evidence type="ECO:0000256" key="13">
    <source>
        <dbReference type="ARBA" id="ARBA00023229"/>
    </source>
</evidence>
<dbReference type="EMBL" id="JAXCGZ010007838">
    <property type="protein sequence ID" value="KAK7078440.1"/>
    <property type="molecule type" value="Genomic_DNA"/>
</dbReference>
<keyword evidence="9" id="KW-0756">Sterol biosynthesis</keyword>
<evidence type="ECO:0000256" key="11">
    <source>
        <dbReference type="ARBA" id="ARBA00022955"/>
    </source>
</evidence>
<keyword evidence="11" id="KW-0752">Steroid biosynthesis</keyword>
<evidence type="ECO:0000259" key="15">
    <source>
        <dbReference type="PROSITE" id="PS51462"/>
    </source>
</evidence>
<evidence type="ECO:0000256" key="2">
    <source>
        <dbReference type="ARBA" id="ARBA00001946"/>
    </source>
</evidence>
<comment type="function">
    <text evidence="3">Catalyzes the 1,3-allylic rearrangement of the homoallylic substrate isopentenyl (IPP) to its highly electrophilic allylic isomer, dimethylallyl diphosphate (DMAPP).</text>
</comment>
<gene>
    <name evidence="16" type="primary">IDI1</name>
    <name evidence="16" type="ORF">SK128_012752</name>
</gene>
<keyword evidence="9" id="KW-0153">Cholesterol metabolism</keyword>
<proteinExistence type="inferred from homology"/>
<comment type="catalytic activity">
    <reaction evidence="1">
        <text>isopentenyl diphosphate = dimethylallyl diphosphate</text>
        <dbReference type="Rhea" id="RHEA:23284"/>
        <dbReference type="ChEBI" id="CHEBI:57623"/>
        <dbReference type="ChEBI" id="CHEBI:128769"/>
        <dbReference type="EC" id="5.3.3.2"/>
    </reaction>
</comment>
<keyword evidence="13" id="KW-0414">Isoprene biosynthesis</keyword>
<comment type="caution">
    <text evidence="16">The sequence shown here is derived from an EMBL/GenBank/DDBJ whole genome shotgun (WGS) entry which is preliminary data.</text>
</comment>
<evidence type="ECO:0000256" key="6">
    <source>
        <dbReference type="ARBA" id="ARBA00012057"/>
    </source>
</evidence>
<dbReference type="GO" id="GO:0006695">
    <property type="term" value="P:cholesterol biosynthetic process"/>
    <property type="evidence" value="ECO:0007669"/>
    <property type="project" value="UniProtKB-KW"/>
</dbReference>
<evidence type="ECO:0000256" key="1">
    <source>
        <dbReference type="ARBA" id="ARBA00000374"/>
    </source>
</evidence>
<dbReference type="SUPFAM" id="SSF55811">
    <property type="entry name" value="Nudix"/>
    <property type="match status" value="1"/>
</dbReference>
<comment type="pathway">
    <text evidence="4">Isoprenoid biosynthesis; dimethylallyl diphosphate biosynthesis; dimethylallyl diphosphate from isopentenyl diphosphate: step 1/1.</text>
</comment>
<organism evidence="16 17">
    <name type="scientific">Halocaridina rubra</name>
    <name type="common">Hawaiian red shrimp</name>
    <dbReference type="NCBI Taxonomy" id="373956"/>
    <lineage>
        <taxon>Eukaryota</taxon>
        <taxon>Metazoa</taxon>
        <taxon>Ecdysozoa</taxon>
        <taxon>Arthropoda</taxon>
        <taxon>Crustacea</taxon>
        <taxon>Multicrustacea</taxon>
        <taxon>Malacostraca</taxon>
        <taxon>Eumalacostraca</taxon>
        <taxon>Eucarida</taxon>
        <taxon>Decapoda</taxon>
        <taxon>Pleocyemata</taxon>
        <taxon>Caridea</taxon>
        <taxon>Atyoidea</taxon>
        <taxon>Atyidae</taxon>
        <taxon>Halocaridina</taxon>
    </lineage>
</organism>
<dbReference type="Pfam" id="PF00293">
    <property type="entry name" value="NUDIX"/>
    <property type="match status" value="1"/>
</dbReference>
<evidence type="ECO:0000256" key="7">
    <source>
        <dbReference type="ARBA" id="ARBA00022516"/>
    </source>
</evidence>
<keyword evidence="9" id="KW-1207">Sterol metabolism</keyword>
<feature type="domain" description="Nudix hydrolase" evidence="15">
    <location>
        <begin position="102"/>
        <end position="252"/>
    </location>
</feature>
<evidence type="ECO:0000256" key="12">
    <source>
        <dbReference type="ARBA" id="ARBA00023098"/>
    </source>
</evidence>
<evidence type="ECO:0000256" key="5">
    <source>
        <dbReference type="ARBA" id="ARBA00007579"/>
    </source>
</evidence>
<keyword evidence="7" id="KW-0444">Lipid biosynthesis</keyword>
<protein>
    <recommendedName>
        <fullName evidence="6">isopentenyl-diphosphate Delta-isomerase</fullName>
        <ecNumber evidence="6">5.3.3.2</ecNumber>
    </recommendedName>
</protein>
<dbReference type="GO" id="GO:0046872">
    <property type="term" value="F:metal ion binding"/>
    <property type="evidence" value="ECO:0007669"/>
    <property type="project" value="UniProtKB-KW"/>
</dbReference>
<keyword evidence="10" id="KW-0460">Magnesium</keyword>
<keyword evidence="8" id="KW-0479">Metal-binding</keyword>
<keyword evidence="17" id="KW-1185">Reference proteome</keyword>
<evidence type="ECO:0000256" key="4">
    <source>
        <dbReference type="ARBA" id="ARBA00004826"/>
    </source>
</evidence>
<dbReference type="GO" id="GO:0009240">
    <property type="term" value="P:isopentenyl diphosphate biosynthetic process"/>
    <property type="evidence" value="ECO:0007669"/>
    <property type="project" value="TreeGrafter"/>
</dbReference>
<reference evidence="16 17" key="1">
    <citation type="submission" date="2023-11" db="EMBL/GenBank/DDBJ databases">
        <title>Halocaridina rubra genome assembly.</title>
        <authorList>
            <person name="Smith C."/>
        </authorList>
    </citation>
    <scope>NUCLEOTIDE SEQUENCE [LARGE SCALE GENOMIC DNA]</scope>
    <source>
        <strain evidence="16">EP-1</strain>
        <tissue evidence="16">Whole</tissue>
    </source>
</reference>
<dbReference type="GO" id="GO:0004452">
    <property type="term" value="F:isopentenyl-diphosphate delta-isomerase activity"/>
    <property type="evidence" value="ECO:0007669"/>
    <property type="project" value="UniProtKB-EC"/>
</dbReference>
<evidence type="ECO:0000256" key="8">
    <source>
        <dbReference type="ARBA" id="ARBA00022723"/>
    </source>
</evidence>
<evidence type="ECO:0000256" key="14">
    <source>
        <dbReference type="ARBA" id="ARBA00023235"/>
    </source>
</evidence>
<dbReference type="InterPro" id="IPR000086">
    <property type="entry name" value="NUDIX_hydrolase_dom"/>
</dbReference>
<dbReference type="PANTHER" id="PTHR10885">
    <property type="entry name" value="ISOPENTENYL-DIPHOSPHATE DELTA-ISOMERASE"/>
    <property type="match status" value="1"/>
</dbReference>
<evidence type="ECO:0000256" key="9">
    <source>
        <dbReference type="ARBA" id="ARBA00022778"/>
    </source>
</evidence>
<evidence type="ECO:0000313" key="17">
    <source>
        <dbReference type="Proteomes" id="UP001381693"/>
    </source>
</evidence>
<keyword evidence="9" id="KW-0753">Steroid metabolism</keyword>
<dbReference type="Gene3D" id="3.90.79.10">
    <property type="entry name" value="Nucleoside Triphosphate Pyrophosphohydrolase"/>
    <property type="match status" value="1"/>
</dbReference>
<dbReference type="Proteomes" id="UP001381693">
    <property type="component" value="Unassembled WGS sequence"/>
</dbReference>
<dbReference type="InterPro" id="IPR015797">
    <property type="entry name" value="NUDIX_hydrolase-like_dom_sf"/>
</dbReference>
<keyword evidence="9" id="KW-0152">Cholesterol biosynthesis</keyword>
<evidence type="ECO:0000256" key="3">
    <source>
        <dbReference type="ARBA" id="ARBA00003951"/>
    </source>
</evidence>
<comment type="similarity">
    <text evidence="5">Belongs to the IPP isomerase type 1 family.</text>
</comment>
<dbReference type="GO" id="GO:0005737">
    <property type="term" value="C:cytoplasm"/>
    <property type="evidence" value="ECO:0007669"/>
    <property type="project" value="TreeGrafter"/>
</dbReference>